<dbReference type="GO" id="GO:0051539">
    <property type="term" value="F:4 iron, 4 sulfur cluster binding"/>
    <property type="evidence" value="ECO:0007669"/>
    <property type="project" value="UniProtKB-KW"/>
</dbReference>
<comment type="cofactor">
    <cofactor evidence="1">
        <name>[4Fe-4S] cluster</name>
        <dbReference type="ChEBI" id="CHEBI:49883"/>
    </cofactor>
</comment>
<dbReference type="SFLD" id="SFLDF00392">
    <property type="entry name" value="YjjI_activase"/>
    <property type="match status" value="1"/>
</dbReference>
<comment type="similarity">
    <text evidence="2">Belongs to the organic radical-activating enzymes family.</text>
</comment>
<keyword evidence="6" id="KW-0560">Oxidoreductase</keyword>
<dbReference type="Gene3D" id="3.20.20.70">
    <property type="entry name" value="Aldolase class I"/>
    <property type="match status" value="1"/>
</dbReference>
<dbReference type="PIRSF" id="PIRSF000371">
    <property type="entry name" value="PFL_act_enz"/>
    <property type="match status" value="1"/>
</dbReference>
<organism evidence="11 12">
    <name type="scientific">Ferrimonas marina</name>
    <dbReference type="NCBI Taxonomy" id="299255"/>
    <lineage>
        <taxon>Bacteria</taxon>
        <taxon>Pseudomonadati</taxon>
        <taxon>Pseudomonadota</taxon>
        <taxon>Gammaproteobacteria</taxon>
        <taxon>Alteromonadales</taxon>
        <taxon>Ferrimonadaceae</taxon>
        <taxon>Ferrimonas</taxon>
    </lineage>
</organism>
<dbReference type="InterPro" id="IPR012839">
    <property type="entry name" value="Organic_radical_activase"/>
</dbReference>
<evidence type="ECO:0000256" key="6">
    <source>
        <dbReference type="ARBA" id="ARBA00023002"/>
    </source>
</evidence>
<evidence type="ECO:0000256" key="2">
    <source>
        <dbReference type="ARBA" id="ARBA00009777"/>
    </source>
</evidence>
<evidence type="ECO:0000256" key="1">
    <source>
        <dbReference type="ARBA" id="ARBA00001966"/>
    </source>
</evidence>
<dbReference type="InterPro" id="IPR001989">
    <property type="entry name" value="Radical_activat_CS"/>
</dbReference>
<accession>A0A1M5Z4X0</accession>
<dbReference type="InterPro" id="IPR017896">
    <property type="entry name" value="4Fe4S_Fe-S-bd"/>
</dbReference>
<keyword evidence="4" id="KW-0949">S-adenosyl-L-methionine</keyword>
<dbReference type="SFLD" id="SFLDG01118">
    <property type="entry name" value="activating_enzymes__group_2"/>
    <property type="match status" value="1"/>
</dbReference>
<dbReference type="SFLD" id="SFLDG01066">
    <property type="entry name" value="organic_radical-activating_enz"/>
    <property type="match status" value="1"/>
</dbReference>
<dbReference type="InterPro" id="IPR034457">
    <property type="entry name" value="Organic_radical-activating"/>
</dbReference>
<evidence type="ECO:0000313" key="12">
    <source>
        <dbReference type="Proteomes" id="UP000184268"/>
    </source>
</evidence>
<keyword evidence="7" id="KW-0408">Iron</keyword>
<evidence type="ECO:0000259" key="9">
    <source>
        <dbReference type="PROSITE" id="PS51379"/>
    </source>
</evidence>
<evidence type="ECO:0000256" key="8">
    <source>
        <dbReference type="ARBA" id="ARBA00023014"/>
    </source>
</evidence>
<dbReference type="InterPro" id="IPR058240">
    <property type="entry name" value="rSAM_sf"/>
</dbReference>
<evidence type="ECO:0000313" key="11">
    <source>
        <dbReference type="EMBL" id="SHI19306.1"/>
    </source>
</evidence>
<dbReference type="PROSITE" id="PS01087">
    <property type="entry name" value="RADICAL_ACTIVATING"/>
    <property type="match status" value="1"/>
</dbReference>
<dbReference type="STRING" id="299255.SAMN02745129_4656"/>
<dbReference type="SUPFAM" id="SSF102114">
    <property type="entry name" value="Radical SAM enzymes"/>
    <property type="match status" value="1"/>
</dbReference>
<dbReference type="PROSITE" id="PS51918">
    <property type="entry name" value="RADICAL_SAM"/>
    <property type="match status" value="1"/>
</dbReference>
<dbReference type="AlphaFoldDB" id="A0A1M5Z4X0"/>
<feature type="domain" description="4Fe-4S ferredoxin-type" evidence="9">
    <location>
        <begin position="48"/>
        <end position="68"/>
    </location>
</feature>
<dbReference type="SFLD" id="SFLDS00029">
    <property type="entry name" value="Radical_SAM"/>
    <property type="match status" value="1"/>
</dbReference>
<dbReference type="Proteomes" id="UP000184268">
    <property type="component" value="Unassembled WGS sequence"/>
</dbReference>
<name>A0A1M5Z4X0_9GAMM</name>
<dbReference type="Pfam" id="PF04055">
    <property type="entry name" value="Radical_SAM"/>
    <property type="match status" value="1"/>
</dbReference>
<keyword evidence="12" id="KW-1185">Reference proteome</keyword>
<proteinExistence type="inferred from homology"/>
<dbReference type="SUPFAM" id="SSF54862">
    <property type="entry name" value="4Fe-4S ferredoxins"/>
    <property type="match status" value="1"/>
</dbReference>
<dbReference type="InterPro" id="IPR017900">
    <property type="entry name" value="4Fe4S_Fe_S_CS"/>
</dbReference>
<dbReference type="NCBIfam" id="TIGR04041">
    <property type="entry name" value="activase_YjjW"/>
    <property type="match status" value="1"/>
</dbReference>
<dbReference type="PANTHER" id="PTHR30352">
    <property type="entry name" value="PYRUVATE FORMATE-LYASE-ACTIVATING ENZYME"/>
    <property type="match status" value="1"/>
</dbReference>
<evidence type="ECO:0000256" key="7">
    <source>
        <dbReference type="ARBA" id="ARBA00023004"/>
    </source>
</evidence>
<dbReference type="InterPro" id="IPR013785">
    <property type="entry name" value="Aldolase_TIM"/>
</dbReference>
<dbReference type="InterPro" id="IPR023912">
    <property type="entry name" value="YjjW_bact"/>
</dbReference>
<evidence type="ECO:0000256" key="5">
    <source>
        <dbReference type="ARBA" id="ARBA00022723"/>
    </source>
</evidence>
<dbReference type="InterPro" id="IPR040074">
    <property type="entry name" value="BssD/PflA/YjjW"/>
</dbReference>
<dbReference type="PANTHER" id="PTHR30352:SF13">
    <property type="entry name" value="GLYCYL-RADICAL ENZYME ACTIVATING ENZYME YJJW-RELATED"/>
    <property type="match status" value="1"/>
</dbReference>
<keyword evidence="11" id="KW-0456">Lyase</keyword>
<sequence>MPDPLLGVISHILPFSCVDGPGSRMVVFLQGCNMDCPGCQNPHTIGHCDGCLSCVESCPNQALSPTGAPRQRQLDAQRCQQCDHCISQCPRSGNPRSQVTSVEALLATIRTHAPLLDGVTFSGGEATLQHRFLAALMARLKADPQCAHLSLLIDSNGLLAPQHWPALLAHCDGVMIDIKAMEATLHRQLTGRDPQRVIRSIEYLAAQQKLTELRWLVVQGLNDTEAEFTALCELLKALPQSISLRLNGYRHHGVREAGRQWPQTDSARLQALAQQLAHQGISSHCVTA</sequence>
<keyword evidence="3" id="KW-0004">4Fe-4S</keyword>
<keyword evidence="11" id="KW-0670">Pyruvate</keyword>
<dbReference type="InterPro" id="IPR007197">
    <property type="entry name" value="rSAM"/>
</dbReference>
<gene>
    <name evidence="11" type="ORF">SAMN02745129_4656</name>
</gene>
<dbReference type="GO" id="GO:0016491">
    <property type="term" value="F:oxidoreductase activity"/>
    <property type="evidence" value="ECO:0007669"/>
    <property type="project" value="UniProtKB-KW"/>
</dbReference>
<evidence type="ECO:0000259" key="10">
    <source>
        <dbReference type="PROSITE" id="PS51918"/>
    </source>
</evidence>
<dbReference type="PROSITE" id="PS00198">
    <property type="entry name" value="4FE4S_FER_1"/>
    <property type="match status" value="1"/>
</dbReference>
<dbReference type="EMBL" id="FQXG01000009">
    <property type="protein sequence ID" value="SHI19306.1"/>
    <property type="molecule type" value="Genomic_DNA"/>
</dbReference>
<keyword evidence="8" id="KW-0411">Iron-sulfur</keyword>
<dbReference type="CDD" id="cd01335">
    <property type="entry name" value="Radical_SAM"/>
    <property type="match status" value="1"/>
</dbReference>
<dbReference type="PROSITE" id="PS51379">
    <property type="entry name" value="4FE4S_FER_2"/>
    <property type="match status" value="2"/>
</dbReference>
<feature type="domain" description="4Fe-4S ferredoxin-type" evidence="9">
    <location>
        <begin position="70"/>
        <end position="99"/>
    </location>
</feature>
<evidence type="ECO:0000256" key="3">
    <source>
        <dbReference type="ARBA" id="ARBA00022485"/>
    </source>
</evidence>
<keyword evidence="5" id="KW-0479">Metal-binding</keyword>
<protein>
    <submittedName>
        <fullName evidence="11">Pyruvate formate lyase activating enzyme</fullName>
    </submittedName>
</protein>
<feature type="domain" description="Radical SAM core" evidence="10">
    <location>
        <begin position="18"/>
        <end position="288"/>
    </location>
</feature>
<reference evidence="11 12" key="1">
    <citation type="submission" date="2016-11" db="EMBL/GenBank/DDBJ databases">
        <authorList>
            <person name="Jaros S."/>
            <person name="Januszkiewicz K."/>
            <person name="Wedrychowicz H."/>
        </authorList>
    </citation>
    <scope>NUCLEOTIDE SEQUENCE [LARGE SCALE GENOMIC DNA]</scope>
    <source>
        <strain evidence="11 12">DSM 16917</strain>
    </source>
</reference>
<dbReference type="Gene3D" id="3.30.70.20">
    <property type="match status" value="1"/>
</dbReference>
<evidence type="ECO:0000256" key="4">
    <source>
        <dbReference type="ARBA" id="ARBA00022691"/>
    </source>
</evidence>
<dbReference type="GO" id="GO:0046872">
    <property type="term" value="F:metal ion binding"/>
    <property type="evidence" value="ECO:0007669"/>
    <property type="project" value="UniProtKB-KW"/>
</dbReference>
<dbReference type="GO" id="GO:0016829">
    <property type="term" value="F:lyase activity"/>
    <property type="evidence" value="ECO:0007669"/>
    <property type="project" value="UniProtKB-KW"/>
</dbReference>